<dbReference type="EMBL" id="JPKZ01001202">
    <property type="protein sequence ID" value="KHN83306.1"/>
    <property type="molecule type" value="Genomic_DNA"/>
</dbReference>
<keyword evidence="2" id="KW-1185">Reference proteome</keyword>
<organism evidence="1 2">
    <name type="scientific">Toxocara canis</name>
    <name type="common">Canine roundworm</name>
    <dbReference type="NCBI Taxonomy" id="6265"/>
    <lineage>
        <taxon>Eukaryota</taxon>
        <taxon>Metazoa</taxon>
        <taxon>Ecdysozoa</taxon>
        <taxon>Nematoda</taxon>
        <taxon>Chromadorea</taxon>
        <taxon>Rhabditida</taxon>
        <taxon>Spirurina</taxon>
        <taxon>Ascaridomorpha</taxon>
        <taxon>Ascaridoidea</taxon>
        <taxon>Toxocaridae</taxon>
        <taxon>Toxocara</taxon>
    </lineage>
</organism>
<reference evidence="1 2" key="1">
    <citation type="submission" date="2014-11" db="EMBL/GenBank/DDBJ databases">
        <title>Genetic blueprint of the zoonotic pathogen Toxocara canis.</title>
        <authorList>
            <person name="Zhu X.-Q."/>
            <person name="Korhonen P.K."/>
            <person name="Cai H."/>
            <person name="Young N.D."/>
            <person name="Nejsum P."/>
            <person name="von Samson-Himmelstjerna G."/>
            <person name="Boag P.R."/>
            <person name="Tan P."/>
            <person name="Li Q."/>
            <person name="Min J."/>
            <person name="Yang Y."/>
            <person name="Wang X."/>
            <person name="Fang X."/>
            <person name="Hall R.S."/>
            <person name="Hofmann A."/>
            <person name="Sternberg P.W."/>
            <person name="Jex A.R."/>
            <person name="Gasser R.B."/>
        </authorList>
    </citation>
    <scope>NUCLEOTIDE SEQUENCE [LARGE SCALE GENOMIC DNA]</scope>
    <source>
        <strain evidence="1">PN_DK_2014</strain>
    </source>
</reference>
<dbReference type="Proteomes" id="UP000031036">
    <property type="component" value="Unassembled WGS sequence"/>
</dbReference>
<evidence type="ECO:0000313" key="1">
    <source>
        <dbReference type="EMBL" id="KHN83306.1"/>
    </source>
</evidence>
<gene>
    <name evidence="1" type="ORF">Tcan_13459</name>
</gene>
<proteinExistence type="predicted"/>
<name>A0A0B2VII4_TOXCA</name>
<evidence type="ECO:0000313" key="2">
    <source>
        <dbReference type="Proteomes" id="UP000031036"/>
    </source>
</evidence>
<protein>
    <submittedName>
        <fullName evidence="1">Uncharacterized protein</fullName>
    </submittedName>
</protein>
<dbReference type="AlphaFoldDB" id="A0A0B2VII4"/>
<comment type="caution">
    <text evidence="1">The sequence shown here is derived from an EMBL/GenBank/DDBJ whole genome shotgun (WGS) entry which is preliminary data.</text>
</comment>
<accession>A0A0B2VII4</accession>
<sequence length="165" mass="18047">MWTGAGQSEFGFRVSVLSLDSRKSFGNPQTVGKLYLGTSAMLSLTCTLNLIFSPISSESSRLLSAAIGSEWQRDSVSFIDRIGGTCKRCVYLELDGSLRPAYGISADSFIISLENRECPLLITTNRSRRITDGEACASQIGTKRFVAKCKTTPGAPRRLLQLLQR</sequence>